<dbReference type="PANTHER" id="PTHR23112">
    <property type="entry name" value="G PROTEIN-COUPLED RECEPTOR 157-RELATED"/>
    <property type="match status" value="1"/>
</dbReference>
<dbReference type="PANTHER" id="PTHR23112:SF43">
    <property type="entry name" value="CYCLIC AMP RECEPTOR-LIKE PROTEIN A"/>
    <property type="match status" value="1"/>
</dbReference>
<comment type="subcellular location">
    <subcellularLocation>
        <location evidence="1">Membrane</location>
        <topology evidence="1">Multi-pass membrane protein</topology>
    </subcellularLocation>
</comment>
<dbReference type="OrthoDB" id="100006at2759"/>
<keyword evidence="9" id="KW-0675">Receptor</keyword>
<feature type="transmembrane region" description="Helical" evidence="6">
    <location>
        <begin position="149"/>
        <end position="174"/>
    </location>
</feature>
<evidence type="ECO:0000259" key="8">
    <source>
        <dbReference type="PROSITE" id="PS50261"/>
    </source>
</evidence>
<dbReference type="AlphaFoldDB" id="A0A9Q1HAG1"/>
<dbReference type="Proteomes" id="UP001152320">
    <property type="component" value="Chromosome 7"/>
</dbReference>
<feature type="transmembrane region" description="Helical" evidence="6">
    <location>
        <begin position="120"/>
        <end position="137"/>
    </location>
</feature>
<dbReference type="InterPro" id="IPR017981">
    <property type="entry name" value="GPCR_2-like_7TM"/>
</dbReference>
<proteinExistence type="predicted"/>
<name>A0A9Q1HAG1_HOLLE</name>
<evidence type="ECO:0000256" key="4">
    <source>
        <dbReference type="ARBA" id="ARBA00023136"/>
    </source>
</evidence>
<evidence type="ECO:0000256" key="5">
    <source>
        <dbReference type="SAM" id="MobiDB-lite"/>
    </source>
</evidence>
<evidence type="ECO:0000256" key="1">
    <source>
        <dbReference type="ARBA" id="ARBA00004141"/>
    </source>
</evidence>
<protein>
    <submittedName>
        <fullName evidence="9">Cyclic AMP receptor-like protein A</fullName>
    </submittedName>
</protein>
<dbReference type="GO" id="GO:0004930">
    <property type="term" value="F:G protein-coupled receptor activity"/>
    <property type="evidence" value="ECO:0007669"/>
    <property type="project" value="TreeGrafter"/>
</dbReference>
<feature type="chain" id="PRO_5040494711" evidence="7">
    <location>
        <begin position="18"/>
        <end position="277"/>
    </location>
</feature>
<evidence type="ECO:0000256" key="3">
    <source>
        <dbReference type="ARBA" id="ARBA00022989"/>
    </source>
</evidence>
<keyword evidence="2 6" id="KW-0812">Transmembrane</keyword>
<feature type="transmembrane region" description="Helical" evidence="6">
    <location>
        <begin position="25"/>
        <end position="44"/>
    </location>
</feature>
<evidence type="ECO:0000256" key="7">
    <source>
        <dbReference type="SAM" id="SignalP"/>
    </source>
</evidence>
<dbReference type="EMBL" id="JAIZAY010000007">
    <property type="protein sequence ID" value="KAJ8038413.1"/>
    <property type="molecule type" value="Genomic_DNA"/>
</dbReference>
<keyword evidence="7" id="KW-0732">Signal</keyword>
<feature type="compositionally biased region" description="Polar residues" evidence="5">
    <location>
        <begin position="215"/>
        <end position="225"/>
    </location>
</feature>
<dbReference type="PROSITE" id="PS50261">
    <property type="entry name" value="G_PROTEIN_RECEP_F2_4"/>
    <property type="match status" value="1"/>
</dbReference>
<organism evidence="9 10">
    <name type="scientific">Holothuria leucospilota</name>
    <name type="common">Black long sea cucumber</name>
    <name type="synonym">Mertensiothuria leucospilota</name>
    <dbReference type="NCBI Taxonomy" id="206669"/>
    <lineage>
        <taxon>Eukaryota</taxon>
        <taxon>Metazoa</taxon>
        <taxon>Echinodermata</taxon>
        <taxon>Eleutherozoa</taxon>
        <taxon>Echinozoa</taxon>
        <taxon>Holothuroidea</taxon>
        <taxon>Aspidochirotacea</taxon>
        <taxon>Aspidochirotida</taxon>
        <taxon>Holothuriidae</taxon>
        <taxon>Holothuria</taxon>
    </lineage>
</organism>
<reference evidence="9" key="1">
    <citation type="submission" date="2021-10" db="EMBL/GenBank/DDBJ databases">
        <title>Tropical sea cucumber genome reveals ecological adaptation and Cuvierian tubules defense mechanism.</title>
        <authorList>
            <person name="Chen T."/>
        </authorList>
    </citation>
    <scope>NUCLEOTIDE SEQUENCE</scope>
    <source>
        <strain evidence="9">Nanhai2018</strain>
        <tissue evidence="9">Muscle</tissue>
    </source>
</reference>
<feature type="transmembrane region" description="Helical" evidence="6">
    <location>
        <begin position="64"/>
        <end position="89"/>
    </location>
</feature>
<dbReference type="Pfam" id="PF05462">
    <property type="entry name" value="Dicty_CAR"/>
    <property type="match status" value="1"/>
</dbReference>
<evidence type="ECO:0000256" key="2">
    <source>
        <dbReference type="ARBA" id="ARBA00022692"/>
    </source>
</evidence>
<keyword evidence="4 6" id="KW-0472">Membrane</keyword>
<feature type="region of interest" description="Disordered" evidence="5">
    <location>
        <begin position="208"/>
        <end position="242"/>
    </location>
</feature>
<dbReference type="Gene3D" id="1.20.1070.10">
    <property type="entry name" value="Rhodopsin 7-helix transmembrane proteins"/>
    <property type="match status" value="1"/>
</dbReference>
<sequence length="277" mass="31293">MWVLIITVNLFLNAVLTISTERFEILYGAVVYCISILMACLPFIGNHYGPAGAWCWVQEGDDVWRFAVWYIPLFLLIGVMFIVYIIIVYRVNRQAGLWQGSYSPDQERQRAMLKEFVKPLKIYPLIYMILFIFPLINRLQNAISKSSEPIFAITLLHAVSSPLHGFINAVVYGLNPDTRSRLTWLQIKLALMKKCSATVIGEYKVDESPLEETPQVDQSQNTDQASVVEEGDSADQSRGVVDREPATLTINVDLPQMDPQVTFGSLQKDSVTAHVDC</sequence>
<accession>A0A9Q1HAG1</accession>
<gene>
    <name evidence="9" type="ORF">HOLleu_15835</name>
</gene>
<evidence type="ECO:0000256" key="6">
    <source>
        <dbReference type="SAM" id="Phobius"/>
    </source>
</evidence>
<keyword evidence="10" id="KW-1185">Reference proteome</keyword>
<evidence type="ECO:0000313" key="9">
    <source>
        <dbReference type="EMBL" id="KAJ8038413.1"/>
    </source>
</evidence>
<dbReference type="GO" id="GO:0007166">
    <property type="term" value="P:cell surface receptor signaling pathway"/>
    <property type="evidence" value="ECO:0007669"/>
    <property type="project" value="InterPro"/>
</dbReference>
<dbReference type="GO" id="GO:0007189">
    <property type="term" value="P:adenylate cyclase-activating G protein-coupled receptor signaling pathway"/>
    <property type="evidence" value="ECO:0007669"/>
    <property type="project" value="TreeGrafter"/>
</dbReference>
<feature type="domain" description="G-protein coupled receptors family 2 profile 2" evidence="8">
    <location>
        <begin position="1"/>
        <end position="176"/>
    </location>
</feature>
<feature type="signal peptide" evidence="7">
    <location>
        <begin position="1"/>
        <end position="17"/>
    </location>
</feature>
<keyword evidence="3 6" id="KW-1133">Transmembrane helix</keyword>
<evidence type="ECO:0000313" key="10">
    <source>
        <dbReference type="Proteomes" id="UP001152320"/>
    </source>
</evidence>
<dbReference type="SUPFAM" id="SSF81321">
    <property type="entry name" value="Family A G protein-coupled receptor-like"/>
    <property type="match status" value="1"/>
</dbReference>
<comment type="caution">
    <text evidence="9">The sequence shown here is derived from an EMBL/GenBank/DDBJ whole genome shotgun (WGS) entry which is preliminary data.</text>
</comment>
<dbReference type="GO" id="GO:0005886">
    <property type="term" value="C:plasma membrane"/>
    <property type="evidence" value="ECO:0007669"/>
    <property type="project" value="TreeGrafter"/>
</dbReference>